<protein>
    <submittedName>
        <fullName evidence="6">Protein EXORDIUM-like 5</fullName>
    </submittedName>
</protein>
<keyword evidence="4" id="KW-0732">Signal</keyword>
<evidence type="ECO:0000256" key="4">
    <source>
        <dbReference type="ARBA" id="ARBA00022729"/>
    </source>
</evidence>
<comment type="similarity">
    <text evidence="5">Belongs to the EXORDIUM family.</text>
</comment>
<evidence type="ECO:0000256" key="5">
    <source>
        <dbReference type="ARBA" id="ARBA00023591"/>
    </source>
</evidence>
<dbReference type="AlphaFoldDB" id="A0A199VA34"/>
<proteinExistence type="inferred from homology"/>
<dbReference type="PANTHER" id="PTHR31279">
    <property type="entry name" value="PROTEIN EXORDIUM-LIKE 5"/>
    <property type="match status" value="1"/>
</dbReference>
<dbReference type="GO" id="GO:0048046">
    <property type="term" value="C:apoplast"/>
    <property type="evidence" value="ECO:0007669"/>
    <property type="project" value="UniProtKB-SubCell"/>
</dbReference>
<keyword evidence="3" id="KW-0964">Secreted</keyword>
<reference evidence="6 7" key="1">
    <citation type="journal article" date="2016" name="DNA Res.">
        <title>The draft genome of MD-2 pineapple using hybrid error correction of long reads.</title>
        <authorList>
            <person name="Redwan R.M."/>
            <person name="Saidin A."/>
            <person name="Kumar S.V."/>
        </authorList>
    </citation>
    <scope>NUCLEOTIDE SEQUENCE [LARGE SCALE GENOMIC DNA]</scope>
    <source>
        <strain evidence="7">cv. MD2</strain>
        <tissue evidence="6">Leaf</tissue>
    </source>
</reference>
<accession>A0A199VA34</accession>
<evidence type="ECO:0000313" key="7">
    <source>
        <dbReference type="Proteomes" id="UP000092600"/>
    </source>
</evidence>
<gene>
    <name evidence="6" type="ORF">ACMD2_15725</name>
</gene>
<evidence type="ECO:0000256" key="1">
    <source>
        <dbReference type="ARBA" id="ARBA00004271"/>
    </source>
</evidence>
<organism evidence="6 7">
    <name type="scientific">Ananas comosus</name>
    <name type="common">Pineapple</name>
    <name type="synonym">Ananas ananas</name>
    <dbReference type="NCBI Taxonomy" id="4615"/>
    <lineage>
        <taxon>Eukaryota</taxon>
        <taxon>Viridiplantae</taxon>
        <taxon>Streptophyta</taxon>
        <taxon>Embryophyta</taxon>
        <taxon>Tracheophyta</taxon>
        <taxon>Spermatophyta</taxon>
        <taxon>Magnoliopsida</taxon>
        <taxon>Liliopsida</taxon>
        <taxon>Poales</taxon>
        <taxon>Bromeliaceae</taxon>
        <taxon>Bromelioideae</taxon>
        <taxon>Ananas</taxon>
    </lineage>
</organism>
<name>A0A199VA34_ANACO</name>
<comment type="subcellular location">
    <subcellularLocation>
        <location evidence="1">Secreted</location>
        <location evidence="1">Extracellular space</location>
        <location evidence="1">Apoplast</location>
    </subcellularLocation>
</comment>
<evidence type="ECO:0000256" key="3">
    <source>
        <dbReference type="ARBA" id="ARBA00022525"/>
    </source>
</evidence>
<dbReference type="EMBL" id="LSRQ01002554">
    <property type="protein sequence ID" value="OAY73972.1"/>
    <property type="molecule type" value="Genomic_DNA"/>
</dbReference>
<evidence type="ECO:0000313" key="6">
    <source>
        <dbReference type="EMBL" id="OAY73972.1"/>
    </source>
</evidence>
<dbReference type="PANTHER" id="PTHR31279:SF4">
    <property type="entry name" value="PROTEIN EXORDIUM-LIKE 5"/>
    <property type="match status" value="1"/>
</dbReference>
<dbReference type="InterPro" id="IPR006766">
    <property type="entry name" value="EXORDIUM-like"/>
</dbReference>
<sequence>MLLKTLLIPFFFFFFFFFFNLSPTLLLAASPYPHDKTLTGRFERSPLLSSSKRYEGSSDLVHVRYHMGPVLSAPIRLHLIWYGRWLPAQQAPIRDFLLSLSDAAAPSPSAAEWWRTVALYPDQTGANASLSVAVAAEAHLDPAASRGRSLSRLAGVQGVIADALASGALPAAADPRGGAYLVLTGPDVAVQDFCRAVCGFHYFTFPALVGRTVPYAWVGHSGEQCPEVCAYPFAIPSYMKGAVGPMRAPNGDAGVDGMVSVVAHELAEMATNPLVNAWYAGDEPAAPAEIADLCEGVYGTGGGGGYAGAVSTDARGGSFNLNGRNGRRFLVQWVWSPQLNACVGPNARD</sequence>
<evidence type="ECO:0000256" key="2">
    <source>
        <dbReference type="ARBA" id="ARBA00022523"/>
    </source>
</evidence>
<dbReference type="Proteomes" id="UP000092600">
    <property type="component" value="Unassembled WGS sequence"/>
</dbReference>
<keyword evidence="2" id="KW-0052">Apoplast</keyword>
<comment type="caution">
    <text evidence="6">The sequence shown here is derived from an EMBL/GenBank/DDBJ whole genome shotgun (WGS) entry which is preliminary data.</text>
</comment>
<dbReference type="Pfam" id="PF04674">
    <property type="entry name" value="Phi_1"/>
    <property type="match status" value="1"/>
</dbReference>